<name>A0A7L5AJW7_9MICO</name>
<evidence type="ECO:0000313" key="2">
    <source>
        <dbReference type="Proteomes" id="UP000464507"/>
    </source>
</evidence>
<sequence length="219" mass="24223">MMIEFTTSATSFEPVSFMEACHAVTHGFAILHHGLTFEAIQVGANGFYDIRPAQSDVEPDVIARIAMAGPCVDLAVQMLESGDTTSDAVLSEHMARWTSDVTYNHDGYVTDLYDARGYLREAAAWALAFSESNLDLIRKAAENLIDNGGVMSYDEFQIRFADAIEAVDQTILTDSIRILFTVDDAIEYVDWKIEDRAEDLKAEADERIARTDAGSPSHE</sequence>
<evidence type="ECO:0008006" key="3">
    <source>
        <dbReference type="Google" id="ProtNLM"/>
    </source>
</evidence>
<accession>A0A7L5AJW7</accession>
<dbReference type="EMBL" id="CP017146">
    <property type="protein sequence ID" value="QHO70352.1"/>
    <property type="molecule type" value="Genomic_DNA"/>
</dbReference>
<organism evidence="1 2">
    <name type="scientific">Marisediminicola antarctica</name>
    <dbReference type="NCBI Taxonomy" id="674079"/>
    <lineage>
        <taxon>Bacteria</taxon>
        <taxon>Bacillati</taxon>
        <taxon>Actinomycetota</taxon>
        <taxon>Actinomycetes</taxon>
        <taxon>Micrococcales</taxon>
        <taxon>Microbacteriaceae</taxon>
        <taxon>Marisediminicola</taxon>
    </lineage>
</organism>
<dbReference type="Proteomes" id="UP000464507">
    <property type="component" value="Chromosome"/>
</dbReference>
<reference evidence="1 2" key="1">
    <citation type="submission" date="2016-09" db="EMBL/GenBank/DDBJ databases">
        <title>Complete genome sequence of microbes from the polar regions.</title>
        <authorList>
            <person name="Liao L."/>
            <person name="Chen B."/>
        </authorList>
    </citation>
    <scope>NUCLEOTIDE SEQUENCE [LARGE SCALE GENOMIC DNA]</scope>
    <source>
        <strain evidence="1 2">ZS314</strain>
    </source>
</reference>
<proteinExistence type="predicted"/>
<dbReference type="AlphaFoldDB" id="A0A7L5AJW7"/>
<protein>
    <recommendedName>
        <fullName evidence="3">DUF4375 domain-containing protein</fullName>
    </recommendedName>
</protein>
<gene>
    <name evidence="1" type="ORF">BHD05_12535</name>
</gene>
<keyword evidence="2" id="KW-1185">Reference proteome</keyword>
<evidence type="ECO:0000313" key="1">
    <source>
        <dbReference type="EMBL" id="QHO70352.1"/>
    </source>
</evidence>
<dbReference type="KEGG" id="mant:BHD05_12535"/>